<evidence type="ECO:0000256" key="1">
    <source>
        <dbReference type="ARBA" id="ARBA00004651"/>
    </source>
</evidence>
<evidence type="ECO:0000256" key="2">
    <source>
        <dbReference type="ARBA" id="ARBA00022475"/>
    </source>
</evidence>
<evidence type="ECO:0000256" key="3">
    <source>
        <dbReference type="ARBA" id="ARBA00022679"/>
    </source>
</evidence>
<protein>
    <submittedName>
        <fullName evidence="9">DUF2029 domain-containing protein</fullName>
    </submittedName>
</protein>
<sequence length="408" mass="43369">MEILATGSWVTRDRVRAFATISALVGAGMLLFLWLARNGTVDWFGTPVGSDFTAFWHGGRLANEGDAVRVWDLAALNAAVEATHGVVFPTAWIYPPVVLLVFTPIASLPYLPALFVWQVLSVAAIGLILRAILPDDRALLVALASPLTATVLAGGQNAFMTAALLGAGLVWLERRPALGGGFFGALLYKPQLALMIAPLILFTRSWRALLGGVCTALALIVASLLLWGPESWLAFINSLSLGQADIMEKGVTGFFKSASLFAAARQWGIPVNLAYVIQGLGALAGIWGVWQIRNAKPSVRAAVVCAGAALSTPYLFDYDMAVVGVGAAFLYADASRDGFLSYEKSALAFIWAVPWVARSAAQLLALPLSPVTMILLFWLAIRRARSGHGHPTVDVDGLPGDVTGFPAR</sequence>
<feature type="transmembrane region" description="Helical" evidence="8">
    <location>
        <begin position="267"/>
        <end position="290"/>
    </location>
</feature>
<dbReference type="Proteomes" id="UP001165342">
    <property type="component" value="Unassembled WGS sequence"/>
</dbReference>
<keyword evidence="4 8" id="KW-0812">Transmembrane</keyword>
<feature type="transmembrane region" description="Helical" evidence="8">
    <location>
        <begin position="139"/>
        <end position="172"/>
    </location>
</feature>
<name>A0ABT0RYG3_9SPHN</name>
<reference evidence="9" key="1">
    <citation type="submission" date="2022-05" db="EMBL/GenBank/DDBJ databases">
        <authorList>
            <person name="Jo J.-H."/>
            <person name="Im W.-T."/>
        </authorList>
    </citation>
    <scope>NUCLEOTIDE SEQUENCE</scope>
    <source>
        <strain evidence="9">SE220</strain>
    </source>
</reference>
<comment type="caution">
    <text evidence="9">The sequence shown here is derived from an EMBL/GenBank/DDBJ whole genome shotgun (WGS) entry which is preliminary data.</text>
</comment>
<feature type="transmembrane region" description="Helical" evidence="8">
    <location>
        <begin position="178"/>
        <end position="201"/>
    </location>
</feature>
<evidence type="ECO:0000256" key="5">
    <source>
        <dbReference type="ARBA" id="ARBA00022989"/>
    </source>
</evidence>
<keyword evidence="3" id="KW-0808">Transferase</keyword>
<comment type="subcellular location">
    <subcellularLocation>
        <location evidence="1">Cell membrane</location>
        <topology evidence="1">Multi-pass membrane protein</topology>
    </subcellularLocation>
</comment>
<feature type="transmembrane region" description="Helical" evidence="8">
    <location>
        <begin position="208"/>
        <end position="228"/>
    </location>
</feature>
<dbReference type="InterPro" id="IPR018584">
    <property type="entry name" value="GT87"/>
</dbReference>
<evidence type="ECO:0000256" key="4">
    <source>
        <dbReference type="ARBA" id="ARBA00022692"/>
    </source>
</evidence>
<gene>
    <name evidence="9" type="ORF">LZ538_01080</name>
</gene>
<keyword evidence="2" id="KW-1003">Cell membrane</keyword>
<keyword evidence="10" id="KW-1185">Reference proteome</keyword>
<dbReference type="EMBL" id="JAMGBE010000001">
    <property type="protein sequence ID" value="MCL6728649.1"/>
    <property type="molecule type" value="Genomic_DNA"/>
</dbReference>
<keyword evidence="6 8" id="KW-0472">Membrane</keyword>
<evidence type="ECO:0000256" key="8">
    <source>
        <dbReference type="SAM" id="Phobius"/>
    </source>
</evidence>
<accession>A0ABT0RYG3</accession>
<comment type="similarity">
    <text evidence="7">Belongs to the glycosyltransferase 87 family.</text>
</comment>
<dbReference type="RefSeq" id="WP_249830155.1">
    <property type="nucleotide sequence ID" value="NZ_JAMGBE010000001.1"/>
</dbReference>
<feature type="transmembrane region" description="Helical" evidence="8">
    <location>
        <begin position="110"/>
        <end position="132"/>
    </location>
</feature>
<dbReference type="Pfam" id="PF09594">
    <property type="entry name" value="GT87"/>
    <property type="match status" value="1"/>
</dbReference>
<feature type="transmembrane region" description="Helical" evidence="8">
    <location>
        <begin position="17"/>
        <end position="36"/>
    </location>
</feature>
<evidence type="ECO:0000313" key="10">
    <source>
        <dbReference type="Proteomes" id="UP001165342"/>
    </source>
</evidence>
<organism evidence="9 10">
    <name type="scientific">Sphingomonas hankyongi</name>
    <dbReference type="NCBI Taxonomy" id="2908209"/>
    <lineage>
        <taxon>Bacteria</taxon>
        <taxon>Pseudomonadati</taxon>
        <taxon>Pseudomonadota</taxon>
        <taxon>Alphaproteobacteria</taxon>
        <taxon>Sphingomonadales</taxon>
        <taxon>Sphingomonadaceae</taxon>
        <taxon>Sphingomonas</taxon>
    </lineage>
</organism>
<evidence type="ECO:0000313" key="9">
    <source>
        <dbReference type="EMBL" id="MCL6728649.1"/>
    </source>
</evidence>
<proteinExistence type="inferred from homology"/>
<evidence type="ECO:0000256" key="7">
    <source>
        <dbReference type="ARBA" id="ARBA00024033"/>
    </source>
</evidence>
<feature type="transmembrane region" description="Helical" evidence="8">
    <location>
        <begin position="360"/>
        <end position="381"/>
    </location>
</feature>
<keyword evidence="5 8" id="KW-1133">Transmembrane helix</keyword>
<evidence type="ECO:0000256" key="6">
    <source>
        <dbReference type="ARBA" id="ARBA00023136"/>
    </source>
</evidence>